<comment type="similarity">
    <text evidence="1">Belongs to the cycloisomerase 2 family.</text>
</comment>
<evidence type="ECO:0000313" key="3">
    <source>
        <dbReference type="Proteomes" id="UP000606720"/>
    </source>
</evidence>
<dbReference type="AlphaFoldDB" id="A0A923LQG0"/>
<dbReference type="InterPro" id="IPR015943">
    <property type="entry name" value="WD40/YVTN_repeat-like_dom_sf"/>
</dbReference>
<accession>A0A923LQG0</accession>
<dbReference type="RefSeq" id="WP_186867233.1">
    <property type="nucleotide sequence ID" value="NZ_JACOPH010000008.1"/>
</dbReference>
<evidence type="ECO:0000313" key="2">
    <source>
        <dbReference type="EMBL" id="MBC5714582.1"/>
    </source>
</evidence>
<dbReference type="SUPFAM" id="SSF75011">
    <property type="entry name" value="3-carboxy-cis,cis-mucoante lactonizing enzyme"/>
    <property type="match status" value="1"/>
</dbReference>
<dbReference type="GO" id="GO:0017057">
    <property type="term" value="F:6-phosphogluconolactonase activity"/>
    <property type="evidence" value="ECO:0007669"/>
    <property type="project" value="TreeGrafter"/>
</dbReference>
<name>A0A923LQG0_9FIRM</name>
<dbReference type="EMBL" id="JACOPH010000008">
    <property type="protein sequence ID" value="MBC5714582.1"/>
    <property type="molecule type" value="Genomic_DNA"/>
</dbReference>
<dbReference type="GO" id="GO:0005829">
    <property type="term" value="C:cytosol"/>
    <property type="evidence" value="ECO:0007669"/>
    <property type="project" value="TreeGrafter"/>
</dbReference>
<sequence>MKQEKYVAYVGTYTYEHSIGIHIYDLDVLNGTMKERKVIEINNPSDLIVSTNGKFLYSITDEGVKSFKVLPDGDLEPMNEQWIGGMRGCYIDVDRENRYLYVAGYHDGRVSMMNINEDGSVGEIADGIFHKGVGRSAADRSSRPHVNCVKVTPDQKYLCAVDGALDHVKVYRINYTTGKLKLVDIIRCDLDSAPKMIRFSKDGKNAYILNELKNTVDVYNYYIDEKGPEFDRIQTISTEAKVDDRCSSQNMEFSWDGKYLFCCSAGTDEVTIFERGEETGMLTLNCITPISGDFPKALAVFPDDKHFMTLNHETNEINTYATFYDKKFALMEGKPIKIDKPNCVFIHKLEG</sequence>
<organism evidence="2 3">
    <name type="scientific">Roseburia zhanii</name>
    <dbReference type="NCBI Taxonomy" id="2763064"/>
    <lineage>
        <taxon>Bacteria</taxon>
        <taxon>Bacillati</taxon>
        <taxon>Bacillota</taxon>
        <taxon>Clostridia</taxon>
        <taxon>Lachnospirales</taxon>
        <taxon>Lachnospiraceae</taxon>
        <taxon>Roseburia</taxon>
    </lineage>
</organism>
<gene>
    <name evidence="2" type="ORF">H8S17_10235</name>
</gene>
<evidence type="ECO:0000256" key="1">
    <source>
        <dbReference type="ARBA" id="ARBA00005564"/>
    </source>
</evidence>
<keyword evidence="3" id="KW-1185">Reference proteome</keyword>
<proteinExistence type="inferred from homology"/>
<dbReference type="Proteomes" id="UP000606720">
    <property type="component" value="Unassembled WGS sequence"/>
</dbReference>
<dbReference type="PANTHER" id="PTHR30344:SF1">
    <property type="entry name" value="6-PHOSPHOGLUCONOLACTONASE"/>
    <property type="match status" value="1"/>
</dbReference>
<comment type="caution">
    <text evidence="2">The sequence shown here is derived from an EMBL/GenBank/DDBJ whole genome shotgun (WGS) entry which is preliminary data.</text>
</comment>
<dbReference type="Gene3D" id="2.130.10.10">
    <property type="entry name" value="YVTN repeat-like/Quinoprotein amine dehydrogenase"/>
    <property type="match status" value="1"/>
</dbReference>
<dbReference type="InterPro" id="IPR019405">
    <property type="entry name" value="Lactonase_7-beta_prop"/>
</dbReference>
<reference evidence="2" key="1">
    <citation type="submission" date="2020-08" db="EMBL/GenBank/DDBJ databases">
        <title>Genome public.</title>
        <authorList>
            <person name="Liu C."/>
            <person name="Sun Q."/>
        </authorList>
    </citation>
    <scope>NUCLEOTIDE SEQUENCE</scope>
    <source>
        <strain evidence="2">BX1005</strain>
    </source>
</reference>
<dbReference type="Pfam" id="PF10282">
    <property type="entry name" value="Lactonase"/>
    <property type="match status" value="1"/>
</dbReference>
<protein>
    <submittedName>
        <fullName evidence="2">Beta-propeller fold lactonase family protein</fullName>
    </submittedName>
</protein>
<dbReference type="PANTHER" id="PTHR30344">
    <property type="entry name" value="6-PHOSPHOGLUCONOLACTONASE-RELATED"/>
    <property type="match status" value="1"/>
</dbReference>
<dbReference type="InterPro" id="IPR050282">
    <property type="entry name" value="Cycloisomerase_2"/>
</dbReference>